<dbReference type="RefSeq" id="WP_201081939.1">
    <property type="nucleotide sequence ID" value="NZ_CP067421.1"/>
</dbReference>
<feature type="domain" description="Glycosyl transferase family 1" evidence="1">
    <location>
        <begin position="186"/>
        <end position="336"/>
    </location>
</feature>
<dbReference type="Gene3D" id="3.40.50.2000">
    <property type="entry name" value="Glycogen Phosphorylase B"/>
    <property type="match status" value="2"/>
</dbReference>
<dbReference type="SUPFAM" id="SSF53756">
    <property type="entry name" value="UDP-Glycosyltransferase/glycogen phosphorylase"/>
    <property type="match status" value="1"/>
</dbReference>
<feature type="domain" description="Glycosyltransferase subfamily 4-like N-terminal" evidence="2">
    <location>
        <begin position="15"/>
        <end position="173"/>
    </location>
</feature>
<dbReference type="Pfam" id="PF00534">
    <property type="entry name" value="Glycos_transf_1"/>
    <property type="match status" value="1"/>
</dbReference>
<evidence type="ECO:0000259" key="1">
    <source>
        <dbReference type="Pfam" id="PF00534"/>
    </source>
</evidence>
<evidence type="ECO:0000313" key="4">
    <source>
        <dbReference type="Proteomes" id="UP000595197"/>
    </source>
</evidence>
<protein>
    <submittedName>
        <fullName evidence="3">Glycosyltransferase family 4 protein</fullName>
    </submittedName>
</protein>
<accession>A0ABX7BEF1</accession>
<gene>
    <name evidence="3" type="ORF">IGS68_30410</name>
</gene>
<evidence type="ECO:0000259" key="2">
    <source>
        <dbReference type="Pfam" id="PF13579"/>
    </source>
</evidence>
<geneLocation type="plasmid" evidence="3 4">
    <name>pTT6-1</name>
</geneLocation>
<dbReference type="InterPro" id="IPR001296">
    <property type="entry name" value="Glyco_trans_1"/>
</dbReference>
<dbReference type="Pfam" id="PF13579">
    <property type="entry name" value="Glyco_trans_4_4"/>
    <property type="match status" value="1"/>
</dbReference>
<dbReference type="InterPro" id="IPR028098">
    <property type="entry name" value="Glyco_trans_4-like_N"/>
</dbReference>
<dbReference type="PANTHER" id="PTHR45947:SF3">
    <property type="entry name" value="SULFOQUINOVOSYL TRANSFERASE SQD2"/>
    <property type="match status" value="1"/>
</dbReference>
<dbReference type="EMBL" id="CP067421">
    <property type="protein sequence ID" value="QQP92771.1"/>
    <property type="molecule type" value="Genomic_DNA"/>
</dbReference>
<dbReference type="CDD" id="cd03801">
    <property type="entry name" value="GT4_PimA-like"/>
    <property type="match status" value="1"/>
</dbReference>
<dbReference type="PANTHER" id="PTHR45947">
    <property type="entry name" value="SULFOQUINOVOSYL TRANSFERASE SQD2"/>
    <property type="match status" value="1"/>
</dbReference>
<dbReference type="Proteomes" id="UP000595197">
    <property type="component" value="Plasmid pTT6-1"/>
</dbReference>
<organism evidence="3 4">
    <name type="scientific">Skermanella cutis</name>
    <dbReference type="NCBI Taxonomy" id="2775420"/>
    <lineage>
        <taxon>Bacteria</taxon>
        <taxon>Pseudomonadati</taxon>
        <taxon>Pseudomonadota</taxon>
        <taxon>Alphaproteobacteria</taxon>
        <taxon>Rhodospirillales</taxon>
        <taxon>Azospirillaceae</taxon>
        <taxon>Skermanella</taxon>
    </lineage>
</organism>
<name>A0ABX7BEF1_9PROT</name>
<dbReference type="InterPro" id="IPR050194">
    <property type="entry name" value="Glycosyltransferase_grp1"/>
</dbReference>
<proteinExistence type="predicted"/>
<keyword evidence="4" id="KW-1185">Reference proteome</keyword>
<keyword evidence="3" id="KW-0614">Plasmid</keyword>
<evidence type="ECO:0000313" key="3">
    <source>
        <dbReference type="EMBL" id="QQP92771.1"/>
    </source>
</evidence>
<reference evidence="3" key="1">
    <citation type="submission" date="2021-02" db="EMBL/GenBank/DDBJ databases">
        <title>Skermanella TT6 skin isolate.</title>
        <authorList>
            <person name="Lee K."/>
            <person name="Ganzorig M."/>
        </authorList>
    </citation>
    <scope>NUCLEOTIDE SEQUENCE</scope>
    <source>
        <strain evidence="3">TT6</strain>
    </source>
</reference>
<sequence length="391" mass="43907">MKIGLLTELFPPHMGGQEVRFQEMAEHLADRGHEVTVLCIRHDHKVAISSSPHPRVQILRWPTNDNYVRRTGGLPRSLRTMVDYALWTRKVLAQGDFDVLMLNQWPLLHALTLPGKLRHRSILDWCEIREGRVFVMAQRFLPRLVGCNTAVSEAVRDHIEGVSEQRTVYLPSGINRSIYRSLPRGGRAGLLYLGRLTSHKQVSRLFEVHRVLWERGYRRELIIAGDGPELPVLRQLAAAYPMADKVRILGSVTEAEKMDLLSRAEVMVIASLREGFPRVVAEAMASGLPIVTANHPGNGTTTVVSSHSCGIVAAPTDDAMADAVQEILDAWDDYSQAALAASRRLDWSDLVDQLELEFISLAKELENAPTDFRRRWFHWKTPVRPNAGGGT</sequence>